<gene>
    <name evidence="2" type="ORF">BIY21_05860</name>
</gene>
<reference evidence="2 3" key="1">
    <citation type="submission" date="2016-09" db="EMBL/GenBank/DDBJ databases">
        <title>Genomic Taxonomy of the Vibrionaceae.</title>
        <authorList>
            <person name="Gonzalez-Castillo A."/>
            <person name="Gomez-Gil B."/>
            <person name="Enciso-Ibarra K."/>
        </authorList>
    </citation>
    <scope>NUCLEOTIDE SEQUENCE [LARGE SCALE GENOMIC DNA]</scope>
    <source>
        <strain evidence="2 3">CAIM 1731</strain>
    </source>
</reference>
<sequence>MNKLPIALSAKASLALLGLTLDLPAQAEVKTGYFIDAPVTGLFYSTSSNLSGTTEKGAFQFRNGDIVNFYLGSSEQSYLLSKLSAQMIVTPTAVTTKPSRSINITRLLLALDSTPENREEIILLSDLISQPEFQRQLQKLDLNSLDEAAIRELDLDLPSIQEAAEHLNQSQQYISQKFNSDEIVFSPLNKTFRYIVVKKRDYSGRICALDLKLRKHPDYQPPIGTQSYKILQDSLIEYPETGDYFDGCYLEPSTATQPIVTPKSEIDLTYGLYNCAVSGCTRQQLNGFAIDDYNDDGDQKYRSIAINFDPSTELVMEKLQGLGPKGNIRHANRSEDLWFTFPVEKSSSFNYEGVWQQTSYLTDKIEKSCLLIKQGTIHSASLNNEQCPLEIDNYDTDVTHLYPDMWWVDSDSNNASLEQFNITVTWRQPQTHTPNYTTWEYLPVGKHWDKGILYRYQQTLSKSARGMEQLDTYAISEYQKITGVN</sequence>
<dbReference type="Proteomes" id="UP000186206">
    <property type="component" value="Unassembled WGS sequence"/>
</dbReference>
<keyword evidence="1" id="KW-0732">Signal</keyword>
<protein>
    <submittedName>
        <fullName evidence="2">Chromosome partitioning protein ParA</fullName>
    </submittedName>
</protein>
<keyword evidence="3" id="KW-1185">Reference proteome</keyword>
<evidence type="ECO:0000313" key="2">
    <source>
        <dbReference type="EMBL" id="OLQ95798.1"/>
    </source>
</evidence>
<feature type="chain" id="PRO_5045461611" evidence="1">
    <location>
        <begin position="28"/>
        <end position="485"/>
    </location>
</feature>
<evidence type="ECO:0000313" key="3">
    <source>
        <dbReference type="Proteomes" id="UP000186206"/>
    </source>
</evidence>
<accession>A0ABX3FP28</accession>
<comment type="caution">
    <text evidence="2">The sequence shown here is derived from an EMBL/GenBank/DDBJ whole genome shotgun (WGS) entry which is preliminary data.</text>
</comment>
<proteinExistence type="predicted"/>
<dbReference type="RefSeq" id="WP_075647764.1">
    <property type="nucleotide sequence ID" value="NZ_AP019657.1"/>
</dbReference>
<feature type="signal peptide" evidence="1">
    <location>
        <begin position="1"/>
        <end position="27"/>
    </location>
</feature>
<organism evidence="2 3">
    <name type="scientific">Vibrio ponticus</name>
    <dbReference type="NCBI Taxonomy" id="265668"/>
    <lineage>
        <taxon>Bacteria</taxon>
        <taxon>Pseudomonadati</taxon>
        <taxon>Pseudomonadota</taxon>
        <taxon>Gammaproteobacteria</taxon>
        <taxon>Vibrionales</taxon>
        <taxon>Vibrionaceae</taxon>
        <taxon>Vibrio</taxon>
    </lineage>
</organism>
<name>A0ABX3FP28_9VIBR</name>
<dbReference type="EMBL" id="MJMI01000011">
    <property type="protein sequence ID" value="OLQ95798.1"/>
    <property type="molecule type" value="Genomic_DNA"/>
</dbReference>
<evidence type="ECO:0000256" key="1">
    <source>
        <dbReference type="SAM" id="SignalP"/>
    </source>
</evidence>